<comment type="caution">
    <text evidence="2">The sequence shown here is derived from an EMBL/GenBank/DDBJ whole genome shotgun (WGS) entry which is preliminary data.</text>
</comment>
<name>A0ABP5SBT9_9ACTN</name>
<organism evidence="2 3">
    <name type="scientific">Dactylosporangium salmoneum</name>
    <dbReference type="NCBI Taxonomy" id="53361"/>
    <lineage>
        <taxon>Bacteria</taxon>
        <taxon>Bacillati</taxon>
        <taxon>Actinomycetota</taxon>
        <taxon>Actinomycetes</taxon>
        <taxon>Micromonosporales</taxon>
        <taxon>Micromonosporaceae</taxon>
        <taxon>Dactylosporangium</taxon>
    </lineage>
</organism>
<accession>A0ABP5SBT9</accession>
<dbReference type="RefSeq" id="WP_344610208.1">
    <property type="nucleotide sequence ID" value="NZ_BAAARV010000003.1"/>
</dbReference>
<proteinExistence type="predicted"/>
<reference evidence="3" key="1">
    <citation type="journal article" date="2019" name="Int. J. Syst. Evol. Microbiol.">
        <title>The Global Catalogue of Microorganisms (GCM) 10K type strain sequencing project: providing services to taxonomists for standard genome sequencing and annotation.</title>
        <authorList>
            <consortium name="The Broad Institute Genomics Platform"/>
            <consortium name="The Broad Institute Genome Sequencing Center for Infectious Disease"/>
            <person name="Wu L."/>
            <person name="Ma J."/>
        </authorList>
    </citation>
    <scope>NUCLEOTIDE SEQUENCE [LARGE SCALE GENOMIC DNA]</scope>
    <source>
        <strain evidence="3">JCM 3272</strain>
    </source>
</reference>
<sequence>MNVLVWLAEGTWPAATDAAARLAPPEARITLLYVNDPALAGEVSGAWTGLMGRGHHDPGPAVAAAAEAAGLDMAAAAAKRVGRTAGISTRRGPAEREVVAACLEHDADLLVVARDGDRSRPGPRSLGRQTRFVVDHAPCQVLLIWP</sequence>
<evidence type="ECO:0000313" key="2">
    <source>
        <dbReference type="EMBL" id="GAA2326649.1"/>
    </source>
</evidence>
<dbReference type="InterPro" id="IPR014729">
    <property type="entry name" value="Rossmann-like_a/b/a_fold"/>
</dbReference>
<dbReference type="CDD" id="cd00293">
    <property type="entry name" value="USP-like"/>
    <property type="match status" value="1"/>
</dbReference>
<evidence type="ECO:0000313" key="3">
    <source>
        <dbReference type="Proteomes" id="UP001501444"/>
    </source>
</evidence>
<gene>
    <name evidence="2" type="ORF">GCM10010170_001650</name>
</gene>
<dbReference type="EMBL" id="BAAARV010000003">
    <property type="protein sequence ID" value="GAA2326649.1"/>
    <property type="molecule type" value="Genomic_DNA"/>
</dbReference>
<evidence type="ECO:0000259" key="1">
    <source>
        <dbReference type="Pfam" id="PF00582"/>
    </source>
</evidence>
<dbReference type="Gene3D" id="3.40.50.620">
    <property type="entry name" value="HUPs"/>
    <property type="match status" value="1"/>
</dbReference>
<keyword evidence="3" id="KW-1185">Reference proteome</keyword>
<protein>
    <recommendedName>
        <fullName evidence="1">UspA domain-containing protein</fullName>
    </recommendedName>
</protein>
<dbReference type="Pfam" id="PF00582">
    <property type="entry name" value="Usp"/>
    <property type="match status" value="1"/>
</dbReference>
<dbReference type="SUPFAM" id="SSF52402">
    <property type="entry name" value="Adenine nucleotide alpha hydrolases-like"/>
    <property type="match status" value="1"/>
</dbReference>
<feature type="domain" description="UspA" evidence="1">
    <location>
        <begin position="14"/>
        <end position="144"/>
    </location>
</feature>
<dbReference type="InterPro" id="IPR006016">
    <property type="entry name" value="UspA"/>
</dbReference>
<dbReference type="Proteomes" id="UP001501444">
    <property type="component" value="Unassembled WGS sequence"/>
</dbReference>